<gene>
    <name evidence="1" type="ORF">GCM10007857_51770</name>
</gene>
<dbReference type="EMBL" id="BSOW01000019">
    <property type="protein sequence ID" value="GLR88465.1"/>
    <property type="molecule type" value="Genomic_DNA"/>
</dbReference>
<organism evidence="1 2">
    <name type="scientific">Bradyrhizobium iriomotense</name>
    <dbReference type="NCBI Taxonomy" id="441950"/>
    <lineage>
        <taxon>Bacteria</taxon>
        <taxon>Pseudomonadati</taxon>
        <taxon>Pseudomonadota</taxon>
        <taxon>Alphaproteobacteria</taxon>
        <taxon>Hyphomicrobiales</taxon>
        <taxon>Nitrobacteraceae</taxon>
        <taxon>Bradyrhizobium</taxon>
    </lineage>
</organism>
<accession>A0ABQ6B6C4</accession>
<evidence type="ECO:0000313" key="2">
    <source>
        <dbReference type="Proteomes" id="UP001156905"/>
    </source>
</evidence>
<keyword evidence="2" id="KW-1185">Reference proteome</keyword>
<dbReference type="Proteomes" id="UP001156905">
    <property type="component" value="Unassembled WGS sequence"/>
</dbReference>
<protein>
    <submittedName>
        <fullName evidence="1">Uncharacterized protein</fullName>
    </submittedName>
</protein>
<evidence type="ECO:0000313" key="1">
    <source>
        <dbReference type="EMBL" id="GLR88465.1"/>
    </source>
</evidence>
<reference evidence="2" key="1">
    <citation type="journal article" date="2019" name="Int. J. Syst. Evol. Microbiol.">
        <title>The Global Catalogue of Microorganisms (GCM) 10K type strain sequencing project: providing services to taxonomists for standard genome sequencing and annotation.</title>
        <authorList>
            <consortium name="The Broad Institute Genomics Platform"/>
            <consortium name="The Broad Institute Genome Sequencing Center for Infectious Disease"/>
            <person name="Wu L."/>
            <person name="Ma J."/>
        </authorList>
    </citation>
    <scope>NUCLEOTIDE SEQUENCE [LARGE SCALE GENOMIC DNA]</scope>
    <source>
        <strain evidence="2">NBRC 102520</strain>
    </source>
</reference>
<comment type="caution">
    <text evidence="1">The sequence shown here is derived from an EMBL/GenBank/DDBJ whole genome shotgun (WGS) entry which is preliminary data.</text>
</comment>
<name>A0ABQ6B6C4_9BRAD</name>
<proteinExistence type="predicted"/>
<sequence length="73" mass="8176">MGGRVRRFFGALAAATRSPQKLRIPKIGNLNYQSDYLTAPQLSWYASEVRDPAPARLRFRCAPATPDMLRPSV</sequence>